<protein>
    <submittedName>
        <fullName evidence="1">Uncharacterized protein</fullName>
    </submittedName>
</protein>
<reference evidence="1 2" key="1">
    <citation type="submission" date="2012-12" db="EMBL/GenBank/DDBJ databases">
        <title>The Genome Sequence of Bacillus cereus HuB4-4.</title>
        <authorList>
            <consortium name="The Broad Institute Genome Sequencing Platform"/>
            <consortium name="The Broad Institute Genome Sequencing Center for Infectious Disease"/>
            <person name="Feldgarden M."/>
            <person name="Van der Auwera G.A."/>
            <person name="Mahillon J."/>
            <person name="Duprez V."/>
            <person name="Timmery S."/>
            <person name="Mattelet C."/>
            <person name="Dierick K."/>
            <person name="Sun M."/>
            <person name="Yu Z."/>
            <person name="Zhu L."/>
            <person name="Hu X."/>
            <person name="Shank E.B."/>
            <person name="Swiecicka I."/>
            <person name="Hansen B.M."/>
            <person name="Andrup L."/>
            <person name="Walker B."/>
            <person name="Young S.K."/>
            <person name="Zeng Q."/>
            <person name="Gargeya S."/>
            <person name="Fitzgerald M."/>
            <person name="Haas B."/>
            <person name="Abouelleil A."/>
            <person name="Alvarado L."/>
            <person name="Arachchi H.M."/>
            <person name="Berlin A.M."/>
            <person name="Chapman S.B."/>
            <person name="Dewar J."/>
            <person name="Goldberg J."/>
            <person name="Griggs A."/>
            <person name="Gujja S."/>
            <person name="Hansen M."/>
            <person name="Howarth C."/>
            <person name="Imamovic A."/>
            <person name="Larimer J."/>
            <person name="McCowan C."/>
            <person name="Murphy C."/>
            <person name="Neiman D."/>
            <person name="Pearson M."/>
            <person name="Priest M."/>
            <person name="Roberts A."/>
            <person name="Saif S."/>
            <person name="Shea T."/>
            <person name="Sisk P."/>
            <person name="Sykes S."/>
            <person name="Wortman J."/>
            <person name="Nusbaum C."/>
            <person name="Birren B."/>
        </authorList>
    </citation>
    <scope>NUCLEOTIDE SEQUENCE [LARGE SCALE GENOMIC DNA]</scope>
    <source>
        <strain evidence="1 2">HuB4-4</strain>
    </source>
</reference>
<dbReference type="Proteomes" id="UP000014009">
    <property type="component" value="Unassembled WGS sequence"/>
</dbReference>
<evidence type="ECO:0000313" key="1">
    <source>
        <dbReference type="EMBL" id="EOP91557.1"/>
    </source>
</evidence>
<dbReference type="InterPro" id="IPR014871">
    <property type="entry name" value="dUTPase/dCTP_pyrophosphatase"/>
</dbReference>
<dbReference type="Pfam" id="PF08761">
    <property type="entry name" value="dUTPase_2"/>
    <property type="match status" value="1"/>
</dbReference>
<proteinExistence type="predicted"/>
<name>A0A9W5QX33_BACCE</name>
<accession>A0A9W5QX33</accession>
<dbReference type="SUPFAM" id="SSF101386">
    <property type="entry name" value="all-alpha NTP pyrophosphatases"/>
    <property type="match status" value="1"/>
</dbReference>
<comment type="caution">
    <text evidence="1">The sequence shown here is derived from an EMBL/GenBank/DDBJ whole genome shotgun (WGS) entry which is preliminary data.</text>
</comment>
<evidence type="ECO:0000313" key="2">
    <source>
        <dbReference type="Proteomes" id="UP000014009"/>
    </source>
</evidence>
<gene>
    <name evidence="1" type="ORF">IGM_01971</name>
</gene>
<organism evidence="1 2">
    <name type="scientific">Bacillus cereus HuB4-4</name>
    <dbReference type="NCBI Taxonomy" id="1053211"/>
    <lineage>
        <taxon>Bacteria</taxon>
        <taxon>Bacillati</taxon>
        <taxon>Bacillota</taxon>
        <taxon>Bacilli</taxon>
        <taxon>Bacillales</taxon>
        <taxon>Bacillaceae</taxon>
        <taxon>Bacillus</taxon>
        <taxon>Bacillus cereus group</taxon>
    </lineage>
</organism>
<dbReference type="AlphaFoldDB" id="A0A9W5QX33"/>
<sequence>MNLQKLFVVQKELELFKTNKYYEEHSELFKEKILKFIIKISELANEIQSNQYRDEISCSLLKAYITGFYDLLSLGLNRGAHKGFLFLKYKMVTKEQLDHFLDIYTNIMNLNDQPSIINYIELFTSYIQLGQLLHLEANEIEKAYLDTYVP</sequence>
<dbReference type="RefSeq" id="WP_016098141.1">
    <property type="nucleotide sequence ID" value="NZ_KB976537.1"/>
</dbReference>
<dbReference type="EMBL" id="AHEF01000038">
    <property type="protein sequence ID" value="EOP91557.1"/>
    <property type="molecule type" value="Genomic_DNA"/>
</dbReference>